<accession>A6JGM0</accession>
<evidence type="ECO:0000313" key="2">
    <source>
        <dbReference type="EMBL" id="EDL94876.1"/>
    </source>
</evidence>
<name>A6JGM0_RAT</name>
<reference evidence="3" key="1">
    <citation type="submission" date="2005-09" db="EMBL/GenBank/DDBJ databases">
        <authorList>
            <person name="Mural R.J."/>
            <person name="Li P.W."/>
            <person name="Adams M.D."/>
            <person name="Amanatides P.G."/>
            <person name="Baden-Tillson H."/>
            <person name="Barnstead M."/>
            <person name="Chin S.H."/>
            <person name="Dew I."/>
            <person name="Evans C.A."/>
            <person name="Ferriera S."/>
            <person name="Flanigan M."/>
            <person name="Fosler C."/>
            <person name="Glodek A."/>
            <person name="Gu Z."/>
            <person name="Holt R.A."/>
            <person name="Jennings D."/>
            <person name="Kraft C.L."/>
            <person name="Lu F."/>
            <person name="Nguyen T."/>
            <person name="Nusskern D.R."/>
            <person name="Pfannkoch C.M."/>
            <person name="Sitter C."/>
            <person name="Sutton G.G."/>
            <person name="Venter J.C."/>
            <person name="Wang Z."/>
            <person name="Woodage T."/>
            <person name="Zheng X.H."/>
            <person name="Zhong F."/>
        </authorList>
    </citation>
    <scope>NUCLEOTIDE SEQUENCE [LARGE SCALE GENOMIC DNA]</scope>
    <source>
        <strain>BN</strain>
        <strain evidence="3">Sprague-Dawley</strain>
    </source>
</reference>
<protein>
    <submittedName>
        <fullName evidence="2">RCG20358</fullName>
    </submittedName>
</protein>
<evidence type="ECO:0000256" key="1">
    <source>
        <dbReference type="SAM" id="MobiDB-lite"/>
    </source>
</evidence>
<sequence>MLLDEAHQEGIRNSCHQAWYQAPLPAKPSHWSVGCIFPRGPSSRVSMSWKRTVGRATDCELIRRTPAAAAVTSRGQRAPGSCHPGGPTPDSHQLAGARTSSAPVTEYACPFTNFCESTST</sequence>
<dbReference type="Proteomes" id="UP000234681">
    <property type="component" value="Chromosome 13"/>
</dbReference>
<dbReference type="AlphaFoldDB" id="A6JGM0"/>
<proteinExistence type="predicted"/>
<dbReference type="EMBL" id="CH473985">
    <property type="protein sequence ID" value="EDL94876.1"/>
    <property type="molecule type" value="Genomic_DNA"/>
</dbReference>
<evidence type="ECO:0000313" key="3">
    <source>
        <dbReference type="Proteomes" id="UP000234681"/>
    </source>
</evidence>
<feature type="region of interest" description="Disordered" evidence="1">
    <location>
        <begin position="68"/>
        <end position="99"/>
    </location>
</feature>
<organism evidence="2 3">
    <name type="scientific">Rattus norvegicus</name>
    <name type="common">Rat</name>
    <dbReference type="NCBI Taxonomy" id="10116"/>
    <lineage>
        <taxon>Eukaryota</taxon>
        <taxon>Metazoa</taxon>
        <taxon>Chordata</taxon>
        <taxon>Craniata</taxon>
        <taxon>Vertebrata</taxon>
        <taxon>Euteleostomi</taxon>
        <taxon>Mammalia</taxon>
        <taxon>Eutheria</taxon>
        <taxon>Euarchontoglires</taxon>
        <taxon>Glires</taxon>
        <taxon>Rodentia</taxon>
        <taxon>Myomorpha</taxon>
        <taxon>Muroidea</taxon>
        <taxon>Muridae</taxon>
        <taxon>Murinae</taxon>
        <taxon>Rattus</taxon>
    </lineage>
</organism>
<gene>
    <name evidence="2" type="ORF">rCG_20358</name>
</gene>